<dbReference type="EMBL" id="JABFAB010142810">
    <property type="protein sequence ID" value="MBA0669599.1"/>
    <property type="molecule type" value="Genomic_DNA"/>
</dbReference>
<evidence type="ECO:0000313" key="1">
    <source>
        <dbReference type="EMBL" id="MBA0669599.1"/>
    </source>
</evidence>
<sequence length="16" mass="1984">MRFAVIFRGLMERLMI</sequence>
<protein>
    <submittedName>
        <fullName evidence="1">Uncharacterized protein</fullName>
    </submittedName>
</protein>
<dbReference type="AlphaFoldDB" id="A0A7J8W4N7"/>
<organism evidence="1 2">
    <name type="scientific">Gossypium klotzschianum</name>
    <dbReference type="NCBI Taxonomy" id="34286"/>
    <lineage>
        <taxon>Eukaryota</taxon>
        <taxon>Viridiplantae</taxon>
        <taxon>Streptophyta</taxon>
        <taxon>Embryophyta</taxon>
        <taxon>Tracheophyta</taxon>
        <taxon>Spermatophyta</taxon>
        <taxon>Magnoliopsida</taxon>
        <taxon>eudicotyledons</taxon>
        <taxon>Gunneridae</taxon>
        <taxon>Pentapetalae</taxon>
        <taxon>rosids</taxon>
        <taxon>malvids</taxon>
        <taxon>Malvales</taxon>
        <taxon>Malvaceae</taxon>
        <taxon>Malvoideae</taxon>
        <taxon>Gossypium</taxon>
    </lineage>
</organism>
<evidence type="ECO:0000313" key="2">
    <source>
        <dbReference type="Proteomes" id="UP000593573"/>
    </source>
</evidence>
<name>A0A7J8W4N7_9ROSI</name>
<dbReference type="Proteomes" id="UP000593573">
    <property type="component" value="Unassembled WGS sequence"/>
</dbReference>
<keyword evidence="2" id="KW-1185">Reference proteome</keyword>
<comment type="caution">
    <text evidence="1">The sequence shown here is derived from an EMBL/GenBank/DDBJ whole genome shotgun (WGS) entry which is preliminary data.</text>
</comment>
<accession>A0A7J8W4N7</accession>
<reference evidence="1 2" key="1">
    <citation type="journal article" date="2019" name="Genome Biol. Evol.">
        <title>Insights into the evolution of the New World diploid cottons (Gossypium, subgenus Houzingenia) based on genome sequencing.</title>
        <authorList>
            <person name="Grover C.E."/>
            <person name="Arick M.A. 2nd"/>
            <person name="Thrash A."/>
            <person name="Conover J.L."/>
            <person name="Sanders W.S."/>
            <person name="Peterson D.G."/>
            <person name="Frelichowski J.E."/>
            <person name="Scheffler J.A."/>
            <person name="Scheffler B.E."/>
            <person name="Wendel J.F."/>
        </authorList>
    </citation>
    <scope>NUCLEOTIDE SEQUENCE [LARGE SCALE GENOMIC DNA]</scope>
    <source>
        <strain evidence="1">57</strain>
        <tissue evidence="1">Leaf</tissue>
    </source>
</reference>
<gene>
    <name evidence="1" type="ORF">Goklo_028986</name>
</gene>
<proteinExistence type="predicted"/>